<dbReference type="Pfam" id="PF03129">
    <property type="entry name" value="HGTP_anticodon"/>
    <property type="match status" value="1"/>
</dbReference>
<dbReference type="AlphaFoldDB" id="A0A644UFX4"/>
<dbReference type="PANTHER" id="PTHR10745:SF0">
    <property type="entry name" value="GLYCINE--TRNA LIGASE"/>
    <property type="match status" value="1"/>
</dbReference>
<dbReference type="InterPro" id="IPR006195">
    <property type="entry name" value="aa-tRNA-synth_II"/>
</dbReference>
<dbReference type="Gene3D" id="3.40.50.800">
    <property type="entry name" value="Anticodon-binding domain"/>
    <property type="match status" value="1"/>
</dbReference>
<gene>
    <name evidence="11" type="primary">glyQS_5</name>
    <name evidence="11" type="ORF">SDC9_23592</name>
</gene>
<reference evidence="11" key="1">
    <citation type="submission" date="2019-08" db="EMBL/GenBank/DDBJ databases">
        <authorList>
            <person name="Kucharzyk K."/>
            <person name="Murdoch R.W."/>
            <person name="Higgins S."/>
            <person name="Loffler F."/>
        </authorList>
    </citation>
    <scope>NUCLEOTIDE SEQUENCE</scope>
</reference>
<dbReference type="FunFam" id="3.40.50.800:FF:000002">
    <property type="entry name" value="Glycine--tRNA ligase"/>
    <property type="match status" value="1"/>
</dbReference>
<dbReference type="GO" id="GO:0044281">
    <property type="term" value="P:small molecule metabolic process"/>
    <property type="evidence" value="ECO:0007669"/>
    <property type="project" value="UniProtKB-ARBA"/>
</dbReference>
<keyword evidence="8" id="KW-0030">Aminoacyl-tRNA synthetase</keyword>
<comment type="similarity">
    <text evidence="1">Belongs to the class-II aminoacyl-tRNA synthetase family.</text>
</comment>
<dbReference type="GO" id="GO:0006426">
    <property type="term" value="P:glycyl-tRNA aminoacylation"/>
    <property type="evidence" value="ECO:0007669"/>
    <property type="project" value="InterPro"/>
</dbReference>
<evidence type="ECO:0000256" key="7">
    <source>
        <dbReference type="ARBA" id="ARBA00022917"/>
    </source>
</evidence>
<dbReference type="InterPro" id="IPR004154">
    <property type="entry name" value="Anticodon-bd"/>
</dbReference>
<proteinExistence type="inferred from homology"/>
<keyword evidence="7" id="KW-0648">Protein biosynthesis</keyword>
<keyword evidence="6" id="KW-0067">ATP-binding</keyword>
<dbReference type="Pfam" id="PF00587">
    <property type="entry name" value="tRNA-synt_2b"/>
    <property type="match status" value="1"/>
</dbReference>
<dbReference type="InterPro" id="IPR036621">
    <property type="entry name" value="Anticodon-bd_dom_sf"/>
</dbReference>
<dbReference type="GO" id="GO:0005524">
    <property type="term" value="F:ATP binding"/>
    <property type="evidence" value="ECO:0007669"/>
    <property type="project" value="UniProtKB-KW"/>
</dbReference>
<dbReference type="PANTHER" id="PTHR10745">
    <property type="entry name" value="GLYCYL-TRNA SYNTHETASE/DNA POLYMERASE SUBUNIT GAMMA-2"/>
    <property type="match status" value="1"/>
</dbReference>
<evidence type="ECO:0000259" key="10">
    <source>
        <dbReference type="PROSITE" id="PS50862"/>
    </source>
</evidence>
<dbReference type="CDD" id="cd00774">
    <property type="entry name" value="GlyRS-like_core"/>
    <property type="match status" value="1"/>
</dbReference>
<evidence type="ECO:0000256" key="2">
    <source>
        <dbReference type="ARBA" id="ARBA00012829"/>
    </source>
</evidence>
<dbReference type="PROSITE" id="PS50862">
    <property type="entry name" value="AA_TRNA_LIGASE_II"/>
    <property type="match status" value="1"/>
</dbReference>
<dbReference type="GO" id="GO:0004820">
    <property type="term" value="F:glycine-tRNA ligase activity"/>
    <property type="evidence" value="ECO:0007669"/>
    <property type="project" value="UniProtKB-EC"/>
</dbReference>
<dbReference type="GO" id="GO:0005737">
    <property type="term" value="C:cytoplasm"/>
    <property type="evidence" value="ECO:0007669"/>
    <property type="project" value="InterPro"/>
</dbReference>
<dbReference type="SUPFAM" id="SSF52954">
    <property type="entry name" value="Class II aaRS ABD-related"/>
    <property type="match status" value="1"/>
</dbReference>
<accession>A0A644UFX4</accession>
<evidence type="ECO:0000256" key="5">
    <source>
        <dbReference type="ARBA" id="ARBA00022741"/>
    </source>
</evidence>
<dbReference type="NCBIfam" id="NF003211">
    <property type="entry name" value="PRK04173.1"/>
    <property type="match status" value="1"/>
</dbReference>
<dbReference type="CDD" id="cd00858">
    <property type="entry name" value="GlyRS_anticodon"/>
    <property type="match status" value="1"/>
</dbReference>
<keyword evidence="4 11" id="KW-0436">Ligase</keyword>
<dbReference type="InterPro" id="IPR033731">
    <property type="entry name" value="GlyRS-like_core"/>
</dbReference>
<evidence type="ECO:0000313" key="11">
    <source>
        <dbReference type="EMBL" id="MPL77733.1"/>
    </source>
</evidence>
<dbReference type="PRINTS" id="PR01043">
    <property type="entry name" value="TRNASYNTHGLY"/>
</dbReference>
<dbReference type="SUPFAM" id="SSF55681">
    <property type="entry name" value="Class II aaRS and biotin synthetases"/>
    <property type="match status" value="1"/>
</dbReference>
<evidence type="ECO:0000256" key="8">
    <source>
        <dbReference type="ARBA" id="ARBA00023146"/>
    </source>
</evidence>
<organism evidence="11">
    <name type="scientific">bioreactor metagenome</name>
    <dbReference type="NCBI Taxonomy" id="1076179"/>
    <lineage>
        <taxon>unclassified sequences</taxon>
        <taxon>metagenomes</taxon>
        <taxon>ecological metagenomes</taxon>
    </lineage>
</organism>
<evidence type="ECO:0000256" key="4">
    <source>
        <dbReference type="ARBA" id="ARBA00022598"/>
    </source>
</evidence>
<dbReference type="InterPro" id="IPR045864">
    <property type="entry name" value="aa-tRNA-synth_II/BPL/LPL"/>
</dbReference>
<feature type="domain" description="Aminoacyl-transfer RNA synthetases class-II family profile" evidence="10">
    <location>
        <begin position="6"/>
        <end position="471"/>
    </location>
</feature>
<evidence type="ECO:0000256" key="3">
    <source>
        <dbReference type="ARBA" id="ARBA00022490"/>
    </source>
</evidence>
<dbReference type="Gene3D" id="3.30.930.10">
    <property type="entry name" value="Bira Bifunctional Protein, Domain 2"/>
    <property type="match status" value="2"/>
</dbReference>
<dbReference type="EC" id="6.1.1.14" evidence="2"/>
<dbReference type="InterPro" id="IPR027031">
    <property type="entry name" value="Gly-tRNA_synthase/POLG2"/>
</dbReference>
<name>A0A644UFX4_9ZZZZ</name>
<keyword evidence="5" id="KW-0547">Nucleotide-binding</keyword>
<sequence>MAEYIDTYEKVIELARRRGFVWPSSEIYGSVAGFIDYGPLGAMLKRRVESIWRRFYVVQEGYYEIECPTVGIEPIYVASGHVGGFSDKMFQCPHCQEFLRADHVAEAFGIPHAGTMSKEELHNVLVDKECPACSKVLGEVEVFDFNLMFTTSIGPGGQRKGYLRPETAQGMFVDFARLLRFYRDHLPFGAVQIGKSYRNEISPRQGMIRLREFTQAEAEIFVHPEEKDHPNFTRYADYKMPLWGIAQQETETPAVIKSMREAVDEGIIANEYVAYYVAMTHDILCTVGFNPDKIRFRQHMPDERAHYATDCWDAEALSDRFGWVEIVGIADRTDYDLKAHARVSGQKNTVFVQYPEAKKVHHKAIIPNFGKLGPAFKGKAKPISEQMLAATPQADGIRLTIDGEEILVTPDMYTVKDEIVDVFGEEVMPHVIEPSYGIDRMCYMVLEHAYAEDVADGEARTVMRFKKGVAPIQVAVLPLMARDGLDEIAKNLVLELQNEGIQTEYDDAGAIGRRYRRQDEIGTPYCVTVDYDTKEDTSVTLRDRDSMQQIRGPAAAVLKALPDLLKGKLPFDTSSL</sequence>
<evidence type="ECO:0000256" key="9">
    <source>
        <dbReference type="ARBA" id="ARBA00030057"/>
    </source>
</evidence>
<comment type="caution">
    <text evidence="11">The sequence shown here is derived from an EMBL/GenBank/DDBJ whole genome shotgun (WGS) entry which is preliminary data.</text>
</comment>
<protein>
    <recommendedName>
        <fullName evidence="2">glycine--tRNA ligase</fullName>
        <ecNumber evidence="2">6.1.1.14</ecNumber>
    </recommendedName>
    <alternativeName>
        <fullName evidence="9">Diadenosine tetraphosphate synthetase</fullName>
    </alternativeName>
</protein>
<dbReference type="EMBL" id="VSSQ01000109">
    <property type="protein sequence ID" value="MPL77733.1"/>
    <property type="molecule type" value="Genomic_DNA"/>
</dbReference>
<keyword evidence="3" id="KW-0963">Cytoplasm</keyword>
<evidence type="ECO:0000256" key="1">
    <source>
        <dbReference type="ARBA" id="ARBA00008226"/>
    </source>
</evidence>
<evidence type="ECO:0000256" key="6">
    <source>
        <dbReference type="ARBA" id="ARBA00022840"/>
    </source>
</evidence>
<dbReference type="InterPro" id="IPR002315">
    <property type="entry name" value="tRNA-synt_gly"/>
</dbReference>
<dbReference type="InterPro" id="IPR002314">
    <property type="entry name" value="aa-tRNA-synt_IIb"/>
</dbReference>
<dbReference type="NCBIfam" id="TIGR00389">
    <property type="entry name" value="glyS_dimeric"/>
    <property type="match status" value="1"/>
</dbReference>